<accession>A0A3E0G833</accession>
<organism evidence="5 6">
    <name type="scientific">Kutzneria buriramensis</name>
    <dbReference type="NCBI Taxonomy" id="1045776"/>
    <lineage>
        <taxon>Bacteria</taxon>
        <taxon>Bacillati</taxon>
        <taxon>Actinomycetota</taxon>
        <taxon>Actinomycetes</taxon>
        <taxon>Pseudonocardiales</taxon>
        <taxon>Pseudonocardiaceae</taxon>
        <taxon>Kutzneria</taxon>
    </lineage>
</organism>
<dbReference type="AlphaFoldDB" id="A0A3E0G833"/>
<proteinExistence type="inferred from homology"/>
<keyword evidence="3 5" id="KW-0418">Kinase</keyword>
<dbReference type="InterPro" id="IPR018484">
    <property type="entry name" value="FGGY_N"/>
</dbReference>
<dbReference type="InterPro" id="IPR043129">
    <property type="entry name" value="ATPase_NBD"/>
</dbReference>
<name>A0A3E0G833_9PSEU</name>
<dbReference type="GO" id="GO:0005975">
    <property type="term" value="P:carbohydrate metabolic process"/>
    <property type="evidence" value="ECO:0007669"/>
    <property type="project" value="InterPro"/>
</dbReference>
<evidence type="ECO:0000259" key="4">
    <source>
        <dbReference type="Pfam" id="PF00370"/>
    </source>
</evidence>
<dbReference type="Gene3D" id="3.30.420.40">
    <property type="match status" value="2"/>
</dbReference>
<dbReference type="Proteomes" id="UP000256269">
    <property type="component" value="Unassembled WGS sequence"/>
</dbReference>
<dbReference type="PANTHER" id="PTHR43095:SF2">
    <property type="entry name" value="GLUCONOKINASE"/>
    <property type="match status" value="1"/>
</dbReference>
<dbReference type="InterPro" id="IPR050406">
    <property type="entry name" value="FGGY_Carb_Kinase"/>
</dbReference>
<dbReference type="Pfam" id="PF00370">
    <property type="entry name" value="FGGY_N"/>
    <property type="match status" value="1"/>
</dbReference>
<dbReference type="SUPFAM" id="SSF53067">
    <property type="entry name" value="Actin-like ATPase domain"/>
    <property type="match status" value="2"/>
</dbReference>
<dbReference type="GO" id="GO:0016301">
    <property type="term" value="F:kinase activity"/>
    <property type="evidence" value="ECO:0007669"/>
    <property type="project" value="UniProtKB-KW"/>
</dbReference>
<evidence type="ECO:0000313" key="5">
    <source>
        <dbReference type="EMBL" id="REH17993.1"/>
    </source>
</evidence>
<evidence type="ECO:0000256" key="3">
    <source>
        <dbReference type="ARBA" id="ARBA00022777"/>
    </source>
</evidence>
<evidence type="ECO:0000313" key="6">
    <source>
        <dbReference type="Proteomes" id="UP000256269"/>
    </source>
</evidence>
<evidence type="ECO:0000256" key="2">
    <source>
        <dbReference type="ARBA" id="ARBA00022679"/>
    </source>
</evidence>
<comment type="similarity">
    <text evidence="1">Belongs to the FGGY kinase family.</text>
</comment>
<keyword evidence="6" id="KW-1185">Reference proteome</keyword>
<reference evidence="5 6" key="1">
    <citation type="submission" date="2018-08" db="EMBL/GenBank/DDBJ databases">
        <title>Genomic Encyclopedia of Archaeal and Bacterial Type Strains, Phase II (KMG-II): from individual species to whole genera.</title>
        <authorList>
            <person name="Goeker M."/>
        </authorList>
    </citation>
    <scope>NUCLEOTIDE SEQUENCE [LARGE SCALE GENOMIC DNA]</scope>
    <source>
        <strain evidence="5 6">DSM 45791</strain>
    </source>
</reference>
<dbReference type="EMBL" id="QUNO01000039">
    <property type="protein sequence ID" value="REH17993.1"/>
    <property type="molecule type" value="Genomic_DNA"/>
</dbReference>
<gene>
    <name evidence="5" type="ORF">BCF44_13925</name>
</gene>
<sequence length="385" mass="39703">MWWNDRPDSAAIGVDIGSDHIAVVSVTEDCEVLDTTCLRYSFDATGGVAGLVDPDSVVDTAFTAVRQIALACAARGRHVSCLAFGASNEDAIIAVDEATMAMTPSISGAGMSVESWAWLIDAVAGGEITRSTGFPVHGGSTAARIAWFISHDNALRHASWCGLKDFVASRFYGRLVADLSGASAMGLLDRKSMGWSTAALSPLGLRPDQLPPLMRSEQSFPITEEAAELAGLDRSTAVVVGGSGACVAPLTMGLHRPDAAMVHPSLLGVLCALGDGPAESVPSTVGVGGCWLLAGRDVADLRAAGIGVGVIRVAAGMRDSQEVAMDIADSQGVPVEMSAVDEPVAVGAAVLGWYTVGVLPSLDATALMFPPDQVFYPRTGACQDS</sequence>
<keyword evidence="2" id="KW-0808">Transferase</keyword>
<comment type="caution">
    <text evidence="5">The sequence shown here is derived from an EMBL/GenBank/DDBJ whole genome shotgun (WGS) entry which is preliminary data.</text>
</comment>
<dbReference type="PANTHER" id="PTHR43095">
    <property type="entry name" value="SUGAR KINASE"/>
    <property type="match status" value="1"/>
</dbReference>
<evidence type="ECO:0000256" key="1">
    <source>
        <dbReference type="ARBA" id="ARBA00009156"/>
    </source>
</evidence>
<protein>
    <submittedName>
        <fullName evidence="5">Gluconokinase</fullName>
    </submittedName>
</protein>
<feature type="domain" description="Carbohydrate kinase FGGY N-terminal" evidence="4">
    <location>
        <begin position="11"/>
        <end position="244"/>
    </location>
</feature>